<dbReference type="InterPro" id="IPR053871">
    <property type="entry name" value="CATSPERG_beta-prop"/>
</dbReference>
<reference evidence="3" key="1">
    <citation type="submission" date="2025-08" db="UniProtKB">
        <authorList>
            <consortium name="RefSeq"/>
        </authorList>
    </citation>
    <scope>IDENTIFICATION</scope>
    <source>
        <tissue evidence="3">Muscle</tissue>
    </source>
</reference>
<gene>
    <name evidence="3" type="primary">LOC111087815</name>
</gene>
<dbReference type="InterPro" id="IPR028246">
    <property type="entry name" value="CATSPERG"/>
</dbReference>
<feature type="domain" description="CATSPERG beta-propeller" evidence="1">
    <location>
        <begin position="81"/>
        <end position="365"/>
    </location>
</feature>
<sequence length="543" mass="62377">MDFDNTSIMVSSQNEFQDIEFTKVTRLFDNMNGNICNTSRNRPYLKGIVVLHENMFLNTDKGIINIVNLRNDAKSDPVKSVVLESCVKYFAVPTFKSLELDTLVAVDVHSNVNIFKKEVYKDKEPVEFKPLVNSEGQSICEYLISSGSCEVLSTAVGGMTSEHLLSLVLYQPANSVDNEFWIVKYQGDTEQWEVINRIPNKLCPSSVSDNYEIVTYNSTKDCNITVILKGISFTALPALHIYLYGTHFIHSIDAGKTLFVLTDFYSKTLISVLTFSSEGYLGFITEDSQLWFGFIGEPYLKRLQPSPGWELFVTMKMKGRYFVNFIIDCSITGQLYKVDIYTNESNDVSLNRYIFPVGRVLMHQMFVDDFHLWSSIPDYSLTVASNKSEEDDAKYGQNGKPCSETHVVTFPVKCLYSKIYFEVDYLNVYTRMSDYTFSLPVTRTESNFHDENSLLKYQKQVQQLLEEKSKNMLETNYAGLFPDIFKEKQKELTNYKIEVPQNIIDISHRYCGFEMAVFKACFPDELKMLLLVHLIVFNSNKHC</sequence>
<dbReference type="Proteomes" id="UP000694941">
    <property type="component" value="Unplaced"/>
</dbReference>
<dbReference type="GeneID" id="111087815"/>
<dbReference type="PANTHER" id="PTHR14327">
    <property type="entry name" value="CATION CHANNEL SPERM-ASSOCIATED PROTEIN SUBUNIT GAMMA"/>
    <property type="match status" value="1"/>
</dbReference>
<protein>
    <submittedName>
        <fullName evidence="3">Cation channel sperm-associated protein subunit gamma 1-like</fullName>
    </submittedName>
</protein>
<keyword evidence="2" id="KW-1185">Reference proteome</keyword>
<dbReference type="Pfam" id="PF15064">
    <property type="entry name" value="CATSPERG_beta-prop"/>
    <property type="match status" value="1"/>
</dbReference>
<evidence type="ECO:0000259" key="1">
    <source>
        <dbReference type="Pfam" id="PF15064"/>
    </source>
</evidence>
<accession>A0ABM1T6P7</accession>
<dbReference type="RefSeq" id="XP_022251553.1">
    <property type="nucleotide sequence ID" value="XM_022395845.1"/>
</dbReference>
<evidence type="ECO:0000313" key="3">
    <source>
        <dbReference type="RefSeq" id="XP_022251553.1"/>
    </source>
</evidence>
<organism evidence="2 3">
    <name type="scientific">Limulus polyphemus</name>
    <name type="common">Atlantic horseshoe crab</name>
    <dbReference type="NCBI Taxonomy" id="6850"/>
    <lineage>
        <taxon>Eukaryota</taxon>
        <taxon>Metazoa</taxon>
        <taxon>Ecdysozoa</taxon>
        <taxon>Arthropoda</taxon>
        <taxon>Chelicerata</taxon>
        <taxon>Merostomata</taxon>
        <taxon>Xiphosura</taxon>
        <taxon>Limulidae</taxon>
        <taxon>Limulus</taxon>
    </lineage>
</organism>
<proteinExistence type="predicted"/>
<dbReference type="PANTHER" id="PTHR14327:SF1">
    <property type="entry name" value="CATION CHANNEL SPERM-ASSOCIATED AUXILIARY SUBUNIT GAMMA"/>
    <property type="match status" value="1"/>
</dbReference>
<evidence type="ECO:0000313" key="2">
    <source>
        <dbReference type="Proteomes" id="UP000694941"/>
    </source>
</evidence>
<name>A0ABM1T6P7_LIMPO</name>